<feature type="region of interest" description="Disordered" evidence="1">
    <location>
        <begin position="356"/>
        <end position="391"/>
    </location>
</feature>
<dbReference type="SMART" id="SM00849">
    <property type="entry name" value="Lactamase_B"/>
    <property type="match status" value="1"/>
</dbReference>
<name>A0AB36TCR7_ACETH</name>
<comment type="caution">
    <text evidence="3">The sequence shown here is derived from an EMBL/GenBank/DDBJ whole genome shotgun (WGS) entry which is preliminary data.</text>
</comment>
<sequence>MYTFFKNIMPRWCHIRPAYFLQVLLIAGFMILSGCNADSGGYANNRTTVMSEEIQADSSNSSEEGNFVDAAETAEPSSAADNSQKSGDLQETVKSQKQDTIESNASNGRLEITFLDVGQADSILISQGQYHMLVDAGNNADAEQVVNYLKNKGIRKLEYVIGTHGHEDHIGGLDEVIKSFEISKILMPKQINTTKTFEDVLVAIRNKGMKVTAPKVGDVYELGRAKWTVLAPGREEYENINNSSIVIRLTFGNNSFLFMGDAEELSEREILANNLEIKSDLIKIGHHGSSNSTTSEFLEKVSPKYAVISVGKGNDYGHPHTQTLDKLNAAGIQIYRTDISGTIIVTSDGKSITFDKKASPVKENAPPASDKPGVQTESSDSKSNISANSNAEQSKEIVVYITKTGEKYHTGGCSYLRKSSIPVKLSDAKNRGYTPCSRCNPPR</sequence>
<dbReference type="InterPro" id="IPR035681">
    <property type="entry name" value="ComA-like_MBL"/>
</dbReference>
<evidence type="ECO:0000313" key="3">
    <source>
        <dbReference type="EMBL" id="PFH01618.1"/>
    </source>
</evidence>
<dbReference type="AlphaFoldDB" id="A0AB36TCR7"/>
<feature type="compositionally biased region" description="Polar residues" evidence="1">
    <location>
        <begin position="53"/>
        <end position="64"/>
    </location>
</feature>
<dbReference type="EMBL" id="PDBW01000001">
    <property type="protein sequence ID" value="PFH01618.1"/>
    <property type="molecule type" value="Genomic_DNA"/>
</dbReference>
<organism evidence="3 4">
    <name type="scientific">Acetivibrio thermocellus AD2</name>
    <dbReference type="NCBI Taxonomy" id="1138384"/>
    <lineage>
        <taxon>Bacteria</taxon>
        <taxon>Bacillati</taxon>
        <taxon>Bacillota</taxon>
        <taxon>Clostridia</taxon>
        <taxon>Eubacteriales</taxon>
        <taxon>Oscillospiraceae</taxon>
        <taxon>Acetivibrio</taxon>
    </lineage>
</organism>
<dbReference type="Pfam" id="PF00753">
    <property type="entry name" value="Lactamase_B"/>
    <property type="match status" value="1"/>
</dbReference>
<feature type="compositionally biased region" description="Low complexity" evidence="1">
    <location>
        <begin position="381"/>
        <end position="390"/>
    </location>
</feature>
<dbReference type="SUPFAM" id="SSF56281">
    <property type="entry name" value="Metallo-hydrolase/oxidoreductase"/>
    <property type="match status" value="1"/>
</dbReference>
<dbReference type="PROSITE" id="PS51257">
    <property type="entry name" value="PROKAR_LIPOPROTEIN"/>
    <property type="match status" value="1"/>
</dbReference>
<gene>
    <name evidence="3" type="ORF">M972_11357</name>
</gene>
<feature type="compositionally biased region" description="Polar residues" evidence="1">
    <location>
        <begin position="75"/>
        <end position="93"/>
    </location>
</feature>
<dbReference type="RefSeq" id="WP_003514375.1">
    <property type="nucleotide sequence ID" value="NZ_CP013828.1"/>
</dbReference>
<protein>
    <submittedName>
        <fullName evidence="3">Competence protein ComEC</fullName>
    </submittedName>
</protein>
<dbReference type="InterPro" id="IPR001279">
    <property type="entry name" value="Metallo-B-lactamas"/>
</dbReference>
<dbReference type="InterPro" id="IPR036866">
    <property type="entry name" value="RibonucZ/Hydroxyglut_hydro"/>
</dbReference>
<feature type="region of interest" description="Disordered" evidence="1">
    <location>
        <begin position="53"/>
        <end position="102"/>
    </location>
</feature>
<dbReference type="Gene3D" id="3.60.15.10">
    <property type="entry name" value="Ribonuclease Z/Hydroxyacylglutathione hydrolase-like"/>
    <property type="match status" value="1"/>
</dbReference>
<evidence type="ECO:0000313" key="4">
    <source>
        <dbReference type="Proteomes" id="UP000223596"/>
    </source>
</evidence>
<dbReference type="CDD" id="cd07731">
    <property type="entry name" value="ComA-like_MBL-fold"/>
    <property type="match status" value="1"/>
</dbReference>
<accession>A0AB36TCR7</accession>
<dbReference type="PANTHER" id="PTHR30619">
    <property type="entry name" value="DNA INTERNALIZATION/COMPETENCE PROTEIN COMEC/REC2"/>
    <property type="match status" value="1"/>
</dbReference>
<proteinExistence type="predicted"/>
<dbReference type="PANTHER" id="PTHR30619:SF7">
    <property type="entry name" value="BETA-LACTAMASE DOMAIN PROTEIN"/>
    <property type="match status" value="1"/>
</dbReference>
<feature type="domain" description="Metallo-beta-lactamase" evidence="2">
    <location>
        <begin position="119"/>
        <end position="312"/>
    </location>
</feature>
<dbReference type="Proteomes" id="UP000223596">
    <property type="component" value="Unassembled WGS sequence"/>
</dbReference>
<reference evidence="3 4" key="1">
    <citation type="submission" date="2017-09" db="EMBL/GenBank/DDBJ databases">
        <title>Evaluation of Pacific Biosciences Sequencing Technology to Finishing C. thermocellum Genome Sequences.</title>
        <authorList>
            <person name="Brown S."/>
        </authorList>
    </citation>
    <scope>NUCLEOTIDE SEQUENCE [LARGE SCALE GENOMIC DNA]</scope>
    <source>
        <strain evidence="3 4">AD2</strain>
    </source>
</reference>
<evidence type="ECO:0000256" key="1">
    <source>
        <dbReference type="SAM" id="MobiDB-lite"/>
    </source>
</evidence>
<dbReference type="InterPro" id="IPR052159">
    <property type="entry name" value="Competence_DNA_uptake"/>
</dbReference>
<evidence type="ECO:0000259" key="2">
    <source>
        <dbReference type="SMART" id="SM00849"/>
    </source>
</evidence>